<dbReference type="AlphaFoldDB" id="A0A5J4KR38"/>
<dbReference type="RefSeq" id="WP_151756481.1">
    <property type="nucleotide sequence ID" value="NZ_BKZW01000001.1"/>
</dbReference>
<organism evidence="3 4">
    <name type="scientific">Dictyobacter vulcani</name>
    <dbReference type="NCBI Taxonomy" id="2607529"/>
    <lineage>
        <taxon>Bacteria</taxon>
        <taxon>Bacillati</taxon>
        <taxon>Chloroflexota</taxon>
        <taxon>Ktedonobacteria</taxon>
        <taxon>Ktedonobacterales</taxon>
        <taxon>Dictyobacteraceae</taxon>
        <taxon>Dictyobacter</taxon>
    </lineage>
</organism>
<dbReference type="InterPro" id="IPR000868">
    <property type="entry name" value="Isochorismatase-like_dom"/>
</dbReference>
<evidence type="ECO:0000256" key="1">
    <source>
        <dbReference type="ARBA" id="ARBA00022801"/>
    </source>
</evidence>
<dbReference type="PANTHER" id="PTHR43540:SF14">
    <property type="entry name" value="ISOCHORISMATASE"/>
    <property type="match status" value="1"/>
</dbReference>
<dbReference type="PANTHER" id="PTHR43540">
    <property type="entry name" value="PEROXYUREIDOACRYLATE/UREIDOACRYLATE AMIDOHYDROLASE-RELATED"/>
    <property type="match status" value="1"/>
</dbReference>
<evidence type="ECO:0000259" key="2">
    <source>
        <dbReference type="Pfam" id="PF00857"/>
    </source>
</evidence>
<name>A0A5J4KR38_9CHLR</name>
<dbReference type="SUPFAM" id="SSF52499">
    <property type="entry name" value="Isochorismatase-like hydrolases"/>
    <property type="match status" value="1"/>
</dbReference>
<dbReference type="GO" id="GO:0016787">
    <property type="term" value="F:hydrolase activity"/>
    <property type="evidence" value="ECO:0007669"/>
    <property type="project" value="UniProtKB-KW"/>
</dbReference>
<dbReference type="InterPro" id="IPR050272">
    <property type="entry name" value="Isochorismatase-like_hydrls"/>
</dbReference>
<dbReference type="InterPro" id="IPR036380">
    <property type="entry name" value="Isochorismatase-like_sf"/>
</dbReference>
<dbReference type="CDD" id="cd01014">
    <property type="entry name" value="nicotinamidase_related"/>
    <property type="match status" value="1"/>
</dbReference>
<reference evidence="3 4" key="1">
    <citation type="submission" date="2019-10" db="EMBL/GenBank/DDBJ databases">
        <title>Dictyobacter vulcani sp. nov., within the class Ktedonobacteria, isolated from soil of volcanic Mt. Zao.</title>
        <authorList>
            <person name="Zheng Y."/>
            <person name="Wang C.M."/>
            <person name="Sakai Y."/>
            <person name="Abe K."/>
            <person name="Yokota A."/>
            <person name="Yabe S."/>
        </authorList>
    </citation>
    <scope>NUCLEOTIDE SEQUENCE [LARGE SCALE GENOMIC DNA]</scope>
    <source>
        <strain evidence="3 4">W12</strain>
    </source>
</reference>
<dbReference type="Gene3D" id="3.40.50.850">
    <property type="entry name" value="Isochorismatase-like"/>
    <property type="match status" value="1"/>
</dbReference>
<protein>
    <submittedName>
        <fullName evidence="3">Isochorismatase</fullName>
    </submittedName>
</protein>
<comment type="caution">
    <text evidence="3">The sequence shown here is derived from an EMBL/GenBank/DDBJ whole genome shotgun (WGS) entry which is preliminary data.</text>
</comment>
<evidence type="ECO:0000313" key="3">
    <source>
        <dbReference type="EMBL" id="GER88599.1"/>
    </source>
</evidence>
<sequence length="178" mass="19696">MQKDTALVIIDIQVGMIDPDMAHHQPALKNMQTLLERARSAGVPVIYVQHDGPKGHGLELGSPKWQIHPAIAPRDGEAIVNKRASDAFYDTRLQETLQQYGTRQLIVVGGQTQYCVDTTVRRATTFGYNVILVSDAHLTFDTDLLSAEQIIAFYNYTLNDFGSDEAIITIKPTSAVLN</sequence>
<accession>A0A5J4KR38</accession>
<proteinExistence type="predicted"/>
<dbReference type="Proteomes" id="UP000326912">
    <property type="component" value="Unassembled WGS sequence"/>
</dbReference>
<gene>
    <name evidence="3" type="ORF">KDW_27610</name>
</gene>
<dbReference type="Pfam" id="PF00857">
    <property type="entry name" value="Isochorismatase"/>
    <property type="match status" value="1"/>
</dbReference>
<evidence type="ECO:0000313" key="4">
    <source>
        <dbReference type="Proteomes" id="UP000326912"/>
    </source>
</evidence>
<keyword evidence="1" id="KW-0378">Hydrolase</keyword>
<dbReference type="EMBL" id="BKZW01000001">
    <property type="protein sequence ID" value="GER88599.1"/>
    <property type="molecule type" value="Genomic_DNA"/>
</dbReference>
<feature type="domain" description="Isochorismatase-like" evidence="2">
    <location>
        <begin position="5"/>
        <end position="144"/>
    </location>
</feature>
<keyword evidence="4" id="KW-1185">Reference proteome</keyword>